<dbReference type="EMBL" id="MW175871">
    <property type="protein sequence ID" value="QXJ42649.1"/>
    <property type="molecule type" value="Genomic_DNA"/>
</dbReference>
<evidence type="ECO:0000313" key="3">
    <source>
        <dbReference type="EMBL" id="QXJ42649.1"/>
    </source>
</evidence>
<sequence length="168" mass="19836">MVMVGGVLILISFCVALIPYSSEVASLRMFNSKSASHEQWYHRLRHAYWDHFRSMEHFRFIIVPCMYFCGFSAFFMLWLNDPFNWFCSFRSLSMRSMDWFLCYYSWVVVIVLLSFYLLMVMVVSINISSKYSGALVNKNWVGNDRSPKLGVDNLFEMWKSWKVSSSNA</sequence>
<keyword evidence="1" id="KW-0812">Transmembrane</keyword>
<name>A0A8F5CFB6_9BIVA</name>
<keyword evidence="1" id="KW-1133">Transmembrane helix</keyword>
<keyword evidence="1" id="KW-0472">Membrane</keyword>
<proteinExistence type="predicted"/>
<geneLocation type="mitochondrion" evidence="3"/>
<reference evidence="3" key="1">
    <citation type="submission" date="2020-10" db="EMBL/GenBank/DDBJ databases">
        <authorList>
            <person name="Pu s."/>
            <person name="Huang b."/>
        </authorList>
    </citation>
    <scope>NUCLEOTIDE SEQUENCE</scope>
    <source>
        <tissue evidence="3">Muscle</tissue>
    </source>
</reference>
<evidence type="ECO:0000256" key="1">
    <source>
        <dbReference type="SAM" id="Phobius"/>
    </source>
</evidence>
<protein>
    <submittedName>
        <fullName evidence="3">NADH dehydrogenase subunit 6</fullName>
    </submittedName>
</protein>
<feature type="chain" id="PRO_5034353645" evidence="2">
    <location>
        <begin position="17"/>
        <end position="168"/>
    </location>
</feature>
<dbReference type="AlphaFoldDB" id="A0A8F5CFB6"/>
<evidence type="ECO:0000256" key="2">
    <source>
        <dbReference type="SAM" id="SignalP"/>
    </source>
</evidence>
<feature type="transmembrane region" description="Helical" evidence="1">
    <location>
        <begin position="100"/>
        <end position="123"/>
    </location>
</feature>
<keyword evidence="2" id="KW-0732">Signal</keyword>
<organism evidence="3">
    <name type="scientific">Dicyathifer mannii</name>
    <dbReference type="NCBI Taxonomy" id="2795839"/>
    <lineage>
        <taxon>Eukaryota</taxon>
        <taxon>Metazoa</taxon>
        <taxon>Spiralia</taxon>
        <taxon>Lophotrochozoa</taxon>
        <taxon>Mollusca</taxon>
        <taxon>Bivalvia</taxon>
        <taxon>Autobranchia</taxon>
        <taxon>Heteroconchia</taxon>
        <taxon>Euheterodonta</taxon>
        <taxon>Imparidentia</taxon>
        <taxon>Neoheterodontei</taxon>
        <taxon>Myida</taxon>
        <taxon>Pholadoidea</taxon>
        <taxon>Teredinidae</taxon>
        <taxon>Dicyathifer</taxon>
    </lineage>
</organism>
<feature type="signal peptide" evidence="2">
    <location>
        <begin position="1"/>
        <end position="16"/>
    </location>
</feature>
<keyword evidence="3" id="KW-0496">Mitochondrion</keyword>
<feature type="transmembrane region" description="Helical" evidence="1">
    <location>
        <begin position="60"/>
        <end position="79"/>
    </location>
</feature>
<accession>A0A8F5CFB6</accession>
<gene>
    <name evidence="3" type="primary">nad6</name>
</gene>